<dbReference type="STRING" id="1125847.NT26_2135"/>
<evidence type="ECO:0000313" key="2">
    <source>
        <dbReference type="EMBL" id="CCF19859.1"/>
    </source>
</evidence>
<sequence>MMKRPALLVSAAALAAGLFAAAASAEVVGKVGVDWIGNDIIIEAVADPEVKGVTCHVTYFDRSIIDRLKQGNWFEDPSNSSIACRQTGPIEIGDIDLSRGGEEVFRQGRSLIWKDLLVKRIYDKANDTLVYLAHSRQVIEGSAKMAISTVPLYGQEVNWTNGKP</sequence>
<evidence type="ECO:0000256" key="1">
    <source>
        <dbReference type="SAM" id="SignalP"/>
    </source>
</evidence>
<name>L0NG52_9HYPH</name>
<organism evidence="2 3">
    <name type="scientific">Pseudorhizobium banfieldiae</name>
    <dbReference type="NCBI Taxonomy" id="1125847"/>
    <lineage>
        <taxon>Bacteria</taxon>
        <taxon>Pseudomonadati</taxon>
        <taxon>Pseudomonadota</taxon>
        <taxon>Alphaproteobacteria</taxon>
        <taxon>Hyphomicrobiales</taxon>
        <taxon>Rhizobiaceae</taxon>
        <taxon>Rhizobium/Agrobacterium group</taxon>
        <taxon>Pseudorhizobium</taxon>
    </lineage>
</organism>
<reference evidence="2 3" key="1">
    <citation type="journal article" date="2013" name="Genome Biol. Evol.">
        <title>Life in an arsenic-containing gold mine: genome and physiology of the autotrophic arsenite-oxidizing bacterium rhizobium sp. NT-26.</title>
        <authorList>
            <person name="Andres J."/>
            <person name="Arsene-Ploetze F."/>
            <person name="Barbe V."/>
            <person name="Brochier-Armanet C."/>
            <person name="Cleiss-Arnold J."/>
            <person name="Coppee J.Y."/>
            <person name="Dillies M.A."/>
            <person name="Geist"/>
            <person name="L"/>
            <person name="Joublin A."/>
            <person name="Koechler S."/>
            <person name="Lassalle F."/>
            <person name="Marchal M."/>
            <person name="Medigue C."/>
            <person name="Muller D."/>
            <person name="Nesme X."/>
            <person name="Plewniak F."/>
            <person name="Proux C."/>
            <person name="Ramirez-Bahena M.H."/>
            <person name="Schenowitz C."/>
            <person name="Sismeiro O."/>
            <person name="Vallenet D."/>
            <person name="Santini J.M."/>
            <person name="Bertin P.N."/>
        </authorList>
    </citation>
    <scope>NUCLEOTIDE SEQUENCE [LARGE SCALE GENOMIC DNA]</scope>
    <source>
        <strain evidence="2 3">NT-26</strain>
    </source>
</reference>
<dbReference type="Proteomes" id="UP000010792">
    <property type="component" value="Chromosome"/>
</dbReference>
<accession>L0NG52</accession>
<dbReference type="KEGG" id="rht:NT26_2135"/>
<dbReference type="EMBL" id="FO082820">
    <property type="protein sequence ID" value="CCF19859.1"/>
    <property type="molecule type" value="Genomic_DNA"/>
</dbReference>
<keyword evidence="1" id="KW-0732">Signal</keyword>
<dbReference type="InterPro" id="IPR010292">
    <property type="entry name" value="Uncharacterised_CreA"/>
</dbReference>
<dbReference type="PIRSF" id="PIRSF003174">
    <property type="entry name" value="CreA"/>
    <property type="match status" value="1"/>
</dbReference>
<keyword evidence="3" id="KW-1185">Reference proteome</keyword>
<protein>
    <submittedName>
        <fullName evidence="2">Protein creA</fullName>
    </submittedName>
</protein>
<dbReference type="PANTHER" id="PTHR37952">
    <property type="match status" value="1"/>
</dbReference>
<evidence type="ECO:0000313" key="3">
    <source>
        <dbReference type="Proteomes" id="UP000010792"/>
    </source>
</evidence>
<dbReference type="GO" id="GO:0005829">
    <property type="term" value="C:cytosol"/>
    <property type="evidence" value="ECO:0007669"/>
    <property type="project" value="TreeGrafter"/>
</dbReference>
<feature type="chain" id="PRO_5003946705" evidence="1">
    <location>
        <begin position="26"/>
        <end position="164"/>
    </location>
</feature>
<dbReference type="PANTHER" id="PTHR37952:SF2">
    <property type="entry name" value="PROTEIN CREA"/>
    <property type="match status" value="1"/>
</dbReference>
<feature type="signal peptide" evidence="1">
    <location>
        <begin position="1"/>
        <end position="25"/>
    </location>
</feature>
<dbReference type="Pfam" id="PF05981">
    <property type="entry name" value="CreA"/>
    <property type="match status" value="1"/>
</dbReference>
<dbReference type="AlphaFoldDB" id="L0NG52"/>
<gene>
    <name evidence="2" type="primary">creA</name>
    <name evidence="2" type="ORF">NT26_2135</name>
</gene>
<proteinExistence type="predicted"/>